<keyword evidence="1" id="KW-0472">Membrane</keyword>
<dbReference type="PROSITE" id="PS50181">
    <property type="entry name" value="FBOX"/>
    <property type="match status" value="1"/>
</dbReference>
<dbReference type="EMBL" id="JNBR01001512">
    <property type="protein sequence ID" value="OQR86361.1"/>
    <property type="molecule type" value="Genomic_DNA"/>
</dbReference>
<feature type="transmembrane region" description="Helical" evidence="1">
    <location>
        <begin position="237"/>
        <end position="263"/>
    </location>
</feature>
<keyword evidence="1" id="KW-0812">Transmembrane</keyword>
<dbReference type="Proteomes" id="UP000243579">
    <property type="component" value="Unassembled WGS sequence"/>
</dbReference>
<dbReference type="SUPFAM" id="SSF81383">
    <property type="entry name" value="F-box domain"/>
    <property type="match status" value="1"/>
</dbReference>
<feature type="transmembrane region" description="Helical" evidence="1">
    <location>
        <begin position="85"/>
        <end position="106"/>
    </location>
</feature>
<gene>
    <name evidence="3" type="ORF">ACHHYP_10623</name>
</gene>
<dbReference type="Gene3D" id="1.20.1280.50">
    <property type="match status" value="1"/>
</dbReference>
<feature type="transmembrane region" description="Helical" evidence="1">
    <location>
        <begin position="118"/>
        <end position="146"/>
    </location>
</feature>
<evidence type="ECO:0000256" key="1">
    <source>
        <dbReference type="SAM" id="Phobius"/>
    </source>
</evidence>
<evidence type="ECO:0000259" key="2">
    <source>
        <dbReference type="PROSITE" id="PS50181"/>
    </source>
</evidence>
<name>A0A1V9YKZ1_ACHHY</name>
<protein>
    <recommendedName>
        <fullName evidence="2">F-box domain-containing protein</fullName>
    </recommendedName>
</protein>
<reference evidence="3 4" key="1">
    <citation type="journal article" date="2014" name="Genome Biol. Evol.">
        <title>The secreted proteins of Achlya hypogyna and Thraustotheca clavata identify the ancestral oomycete secretome and reveal gene acquisitions by horizontal gene transfer.</title>
        <authorList>
            <person name="Misner I."/>
            <person name="Blouin N."/>
            <person name="Leonard G."/>
            <person name="Richards T.A."/>
            <person name="Lane C.E."/>
        </authorList>
    </citation>
    <scope>NUCLEOTIDE SEQUENCE [LARGE SCALE GENOMIC DNA]</scope>
    <source>
        <strain evidence="3 4">ATCC 48635</strain>
    </source>
</reference>
<evidence type="ECO:0000313" key="4">
    <source>
        <dbReference type="Proteomes" id="UP000243579"/>
    </source>
</evidence>
<proteinExistence type="predicted"/>
<dbReference type="OrthoDB" id="3219396at2759"/>
<dbReference type="Pfam" id="PF12937">
    <property type="entry name" value="F-box-like"/>
    <property type="match status" value="1"/>
</dbReference>
<organism evidence="3 4">
    <name type="scientific">Achlya hypogyna</name>
    <name type="common">Oomycete</name>
    <name type="synonym">Protoachlya hypogyna</name>
    <dbReference type="NCBI Taxonomy" id="1202772"/>
    <lineage>
        <taxon>Eukaryota</taxon>
        <taxon>Sar</taxon>
        <taxon>Stramenopiles</taxon>
        <taxon>Oomycota</taxon>
        <taxon>Saprolegniomycetes</taxon>
        <taxon>Saprolegniales</taxon>
        <taxon>Achlyaceae</taxon>
        <taxon>Achlya</taxon>
    </lineage>
</organism>
<sequence length="356" mass="39696">MDVPSVALEDAFGYLDAKSLSAAASVSQGWREAGLSPRLWARLCTQHFRSPFLRSHADYVRQWQAERDKCLLHVAMYSVFFDQMYLLLGCVAAVVVVFIALPLLTACRLDLVTTVDWVWVWAGAHAFLLFPLLYLPMKALVLSLLYARLRPLERYVVSYRSAVLRPVVAPESRALLGYLLIGCGCLQSPPLAAQLYACGHLSRKALVQMLTATTALALPVLYAVLPEPFRSKTVAGLAAAVAATALEPPAAVLPLAVVLAWYVGAVLRRIAAASPSWPSTVLVGTVRDDGFLPMSTLLLWYLRHRGWLPVPYLLLMVEYWVWVRFGPLLPTLERVFQFVATYRLAACSRYSCWQYY</sequence>
<dbReference type="InterPro" id="IPR001810">
    <property type="entry name" value="F-box_dom"/>
</dbReference>
<dbReference type="InterPro" id="IPR036047">
    <property type="entry name" value="F-box-like_dom_sf"/>
</dbReference>
<feature type="transmembrane region" description="Helical" evidence="1">
    <location>
        <begin position="205"/>
        <end position="225"/>
    </location>
</feature>
<feature type="domain" description="F-box" evidence="2">
    <location>
        <begin position="1"/>
        <end position="43"/>
    </location>
</feature>
<accession>A0A1V9YKZ1</accession>
<dbReference type="AlphaFoldDB" id="A0A1V9YKZ1"/>
<keyword evidence="4" id="KW-1185">Reference proteome</keyword>
<comment type="caution">
    <text evidence="3">The sequence shown here is derived from an EMBL/GenBank/DDBJ whole genome shotgun (WGS) entry which is preliminary data.</text>
</comment>
<keyword evidence="1" id="KW-1133">Transmembrane helix</keyword>
<evidence type="ECO:0000313" key="3">
    <source>
        <dbReference type="EMBL" id="OQR86361.1"/>
    </source>
</evidence>